<gene>
    <name evidence="1" type="ORF">AFUS01_LOCUS40010</name>
</gene>
<accession>A0A8J2PHD6</accession>
<evidence type="ECO:0000313" key="1">
    <source>
        <dbReference type="EMBL" id="CAG7830188.1"/>
    </source>
</evidence>
<dbReference type="AlphaFoldDB" id="A0A8J2PHD6"/>
<proteinExistence type="predicted"/>
<dbReference type="EMBL" id="CAJVCH010554656">
    <property type="protein sequence ID" value="CAG7830188.1"/>
    <property type="molecule type" value="Genomic_DNA"/>
</dbReference>
<reference evidence="1" key="1">
    <citation type="submission" date="2021-06" db="EMBL/GenBank/DDBJ databases">
        <authorList>
            <person name="Hodson N. C."/>
            <person name="Mongue J. A."/>
            <person name="Jaron S. K."/>
        </authorList>
    </citation>
    <scope>NUCLEOTIDE SEQUENCE</scope>
</reference>
<evidence type="ECO:0008006" key="3">
    <source>
        <dbReference type="Google" id="ProtNLM"/>
    </source>
</evidence>
<comment type="caution">
    <text evidence="1">The sequence shown here is derived from an EMBL/GenBank/DDBJ whole genome shotgun (WGS) entry which is preliminary data.</text>
</comment>
<dbReference type="OrthoDB" id="619536at2759"/>
<dbReference type="Proteomes" id="UP000708208">
    <property type="component" value="Unassembled WGS sequence"/>
</dbReference>
<sequence length="426" mass="48744">MLKLLRYFAARGPEDLRLHVIGSITIEEDLNIKSLKYVIDRLINSSDKNGQRIFNRFREYSKQYMGYTNWRQDENFNLDNHIRGLSLEEEEINNRQKMLTQIFEPKNSIEDWPEKQSRWEILLVKNSKTENSSNTILGFCFHCSLITGNIIKQFLAKSCEDGDTLSEHKSQGLIFYLKLPTSIFYDFCIPLNKLSSIYFYAPFDPNAQKQKQNKYTMSFAKSVSMHGVRAVGARFGVEFDVVLNSAAGGTFNEIMKTSTIPIGQNIPCSIITQTRSFSLFPKVHFPVKKIQLPIENVSIEERLHMTKLNIGYVLKENILCQPQEMLTSRILRCASEWCVAKGKQMHPFAFPPCNNLDTLSPGISTEFASVKTEFQNYGIAVIFIQVAENVKTLLLINEDFAPPTISLNAGKIFSKQINDLIHKACF</sequence>
<protein>
    <recommendedName>
        <fullName evidence="3">O-acyltransferase WSD1 C-terminal domain-containing protein</fullName>
    </recommendedName>
</protein>
<organism evidence="1 2">
    <name type="scientific">Allacma fusca</name>
    <dbReference type="NCBI Taxonomy" id="39272"/>
    <lineage>
        <taxon>Eukaryota</taxon>
        <taxon>Metazoa</taxon>
        <taxon>Ecdysozoa</taxon>
        <taxon>Arthropoda</taxon>
        <taxon>Hexapoda</taxon>
        <taxon>Collembola</taxon>
        <taxon>Symphypleona</taxon>
        <taxon>Sminthuridae</taxon>
        <taxon>Allacma</taxon>
    </lineage>
</organism>
<keyword evidence="2" id="KW-1185">Reference proteome</keyword>
<evidence type="ECO:0000313" key="2">
    <source>
        <dbReference type="Proteomes" id="UP000708208"/>
    </source>
</evidence>
<name>A0A8J2PHD6_9HEXA</name>